<dbReference type="GO" id="GO:0003677">
    <property type="term" value="F:DNA binding"/>
    <property type="evidence" value="ECO:0007669"/>
    <property type="project" value="UniProtKB-KW"/>
</dbReference>
<dbReference type="Gene3D" id="1.10.10.10">
    <property type="entry name" value="Winged helix-like DNA-binding domain superfamily/Winged helix DNA-binding domain"/>
    <property type="match status" value="1"/>
</dbReference>
<evidence type="ECO:0000259" key="5">
    <source>
        <dbReference type="PROSITE" id="PS51078"/>
    </source>
</evidence>
<dbReference type="GO" id="GO:0003700">
    <property type="term" value="F:DNA-binding transcription factor activity"/>
    <property type="evidence" value="ECO:0007669"/>
    <property type="project" value="TreeGrafter"/>
</dbReference>
<feature type="domain" description="HTH iclR-type" evidence="4">
    <location>
        <begin position="22"/>
        <end position="84"/>
    </location>
</feature>
<evidence type="ECO:0000259" key="4">
    <source>
        <dbReference type="PROSITE" id="PS51077"/>
    </source>
</evidence>
<dbReference type="SMART" id="SM00346">
    <property type="entry name" value="HTH_ICLR"/>
    <property type="match status" value="1"/>
</dbReference>
<dbReference type="PANTHER" id="PTHR30136:SF24">
    <property type="entry name" value="HTH-TYPE TRANSCRIPTIONAL REPRESSOR ALLR"/>
    <property type="match status" value="1"/>
</dbReference>
<feature type="domain" description="IclR-ED" evidence="5">
    <location>
        <begin position="85"/>
        <end position="267"/>
    </location>
</feature>
<evidence type="ECO:0000256" key="2">
    <source>
        <dbReference type="ARBA" id="ARBA00023125"/>
    </source>
</evidence>
<dbReference type="InterPro" id="IPR005471">
    <property type="entry name" value="Tscrpt_reg_IclR_N"/>
</dbReference>
<keyword evidence="2" id="KW-0238">DNA-binding</keyword>
<evidence type="ECO:0000256" key="1">
    <source>
        <dbReference type="ARBA" id="ARBA00023015"/>
    </source>
</evidence>
<dbReference type="InterPro" id="IPR029016">
    <property type="entry name" value="GAF-like_dom_sf"/>
</dbReference>
<dbReference type="InterPro" id="IPR014757">
    <property type="entry name" value="Tscrpt_reg_IclR_C"/>
</dbReference>
<dbReference type="InterPro" id="IPR050707">
    <property type="entry name" value="HTH_MetabolicPath_Reg"/>
</dbReference>
<dbReference type="PANTHER" id="PTHR30136">
    <property type="entry name" value="HELIX-TURN-HELIX TRANSCRIPTIONAL REGULATOR, ICLR FAMILY"/>
    <property type="match status" value="1"/>
</dbReference>
<organism evidence="6 7">
    <name type="scientific">Paracoccus thiocyanatus</name>
    <dbReference type="NCBI Taxonomy" id="34006"/>
    <lineage>
        <taxon>Bacteria</taxon>
        <taxon>Pseudomonadati</taxon>
        <taxon>Pseudomonadota</taxon>
        <taxon>Alphaproteobacteria</taxon>
        <taxon>Rhodobacterales</taxon>
        <taxon>Paracoccaceae</taxon>
        <taxon>Paracoccus</taxon>
    </lineage>
</organism>
<gene>
    <name evidence="6" type="ORF">SAMN05421641_102110</name>
</gene>
<keyword evidence="1" id="KW-0805">Transcription regulation</keyword>
<keyword evidence="3" id="KW-0804">Transcription</keyword>
<dbReference type="InterPro" id="IPR036390">
    <property type="entry name" value="WH_DNA-bd_sf"/>
</dbReference>
<dbReference type="Pfam" id="PF01614">
    <property type="entry name" value="IclR_C"/>
    <property type="match status" value="1"/>
</dbReference>
<accession>A0A1N6NUW3</accession>
<proteinExistence type="predicted"/>
<evidence type="ECO:0000313" key="7">
    <source>
        <dbReference type="Proteomes" id="UP000323956"/>
    </source>
</evidence>
<evidence type="ECO:0000256" key="3">
    <source>
        <dbReference type="ARBA" id="ARBA00023163"/>
    </source>
</evidence>
<dbReference type="EMBL" id="FTMK01000002">
    <property type="protein sequence ID" value="SIP95895.1"/>
    <property type="molecule type" value="Genomic_DNA"/>
</dbReference>
<reference evidence="6 7" key="1">
    <citation type="submission" date="2017-01" db="EMBL/GenBank/DDBJ databases">
        <authorList>
            <person name="Varghese N."/>
            <person name="Submissions S."/>
        </authorList>
    </citation>
    <scope>NUCLEOTIDE SEQUENCE [LARGE SCALE GENOMIC DNA]</scope>
    <source>
        <strain evidence="6 7">ATCC 700171</strain>
    </source>
</reference>
<dbReference type="SUPFAM" id="SSF46785">
    <property type="entry name" value="Winged helix' DNA-binding domain"/>
    <property type="match status" value="1"/>
</dbReference>
<evidence type="ECO:0000313" key="6">
    <source>
        <dbReference type="EMBL" id="SIP95895.1"/>
    </source>
</evidence>
<name>A0A1N6NUW3_9RHOB</name>
<dbReference type="Pfam" id="PF09339">
    <property type="entry name" value="HTH_IclR"/>
    <property type="match status" value="1"/>
</dbReference>
<dbReference type="GO" id="GO:0045892">
    <property type="term" value="P:negative regulation of DNA-templated transcription"/>
    <property type="evidence" value="ECO:0007669"/>
    <property type="project" value="TreeGrafter"/>
</dbReference>
<dbReference type="Gene3D" id="3.30.450.40">
    <property type="match status" value="1"/>
</dbReference>
<dbReference type="PROSITE" id="PS51077">
    <property type="entry name" value="HTH_ICLR"/>
    <property type="match status" value="1"/>
</dbReference>
<dbReference type="InterPro" id="IPR036388">
    <property type="entry name" value="WH-like_DNA-bd_sf"/>
</dbReference>
<dbReference type="SUPFAM" id="SSF55781">
    <property type="entry name" value="GAF domain-like"/>
    <property type="match status" value="1"/>
</dbReference>
<dbReference type="PROSITE" id="PS51078">
    <property type="entry name" value="ICLR_ED"/>
    <property type="match status" value="1"/>
</dbReference>
<dbReference type="Proteomes" id="UP000323956">
    <property type="component" value="Unassembled WGS sequence"/>
</dbReference>
<protein>
    <submittedName>
        <fullName evidence="6">Transcriptional regulator, IclR family</fullName>
    </submittedName>
</protein>
<dbReference type="AlphaFoldDB" id="A0A1N6NUW3"/>
<sequence>MYNNRAGRSGPCQQGKTKPDMDKAFIKGLRLIEALSLSDQPRGVTDLANELELTKSNVHRLLATLISQGYVRQVPPQSHYALTTRIWELGSHVIRRMDLTQIARPAMIRLAEQTGETVHLSVLDGSDVVYLDKIESAHHIRAHTSVGARAPAYTVATGKAMLAHMPDDYLDRFDGRMMRYTDTTRTTLAELREDIRLAREQGHALVPEGEWREGIAACACAVLNRSGELAGAIGMSGPDSRIKRKQLKEIAPQVMQAARAISRALGYNPRD</sequence>